<dbReference type="EMBL" id="KZ303848">
    <property type="protein sequence ID" value="PHZ13238.1"/>
    <property type="molecule type" value="Genomic_DNA"/>
</dbReference>
<dbReference type="PANTHER" id="PTHR16220">
    <property type="entry name" value="WD REPEAT PROTEIN 8-RELATED"/>
    <property type="match status" value="1"/>
</dbReference>
<evidence type="ECO:0000313" key="2">
    <source>
        <dbReference type="Proteomes" id="UP000242254"/>
    </source>
</evidence>
<dbReference type="InterPro" id="IPR001680">
    <property type="entry name" value="WD40_rpt"/>
</dbReference>
<dbReference type="AlphaFoldDB" id="A0A2G4SWR7"/>
<dbReference type="RefSeq" id="XP_023466946.1">
    <property type="nucleotide sequence ID" value="XM_023605540.1"/>
</dbReference>
<dbReference type="Pfam" id="PF00400">
    <property type="entry name" value="WD40"/>
    <property type="match status" value="1"/>
</dbReference>
<proteinExistence type="predicted"/>
<dbReference type="GO" id="GO:1990811">
    <property type="term" value="C:MWP complex"/>
    <property type="evidence" value="ECO:0007669"/>
    <property type="project" value="TreeGrafter"/>
</dbReference>
<dbReference type="Proteomes" id="UP000242254">
    <property type="component" value="Unassembled WGS sequence"/>
</dbReference>
<reference evidence="1 2" key="1">
    <citation type="journal article" date="2016" name="Proc. Natl. Acad. Sci. U.S.A.">
        <title>Lipid metabolic changes in an early divergent fungus govern the establishment of a mutualistic symbiosis with endobacteria.</title>
        <authorList>
            <person name="Lastovetsky O.A."/>
            <person name="Gaspar M.L."/>
            <person name="Mondo S.J."/>
            <person name="LaButti K.M."/>
            <person name="Sandor L."/>
            <person name="Grigoriev I.V."/>
            <person name="Henry S.A."/>
            <person name="Pawlowska T.E."/>
        </authorList>
    </citation>
    <scope>NUCLEOTIDE SEQUENCE [LARGE SCALE GENOMIC DNA]</scope>
    <source>
        <strain evidence="1 2">ATCC 52813</strain>
    </source>
</reference>
<protein>
    <submittedName>
        <fullName evidence="1">WD40 repeat-like protein</fullName>
    </submittedName>
</protein>
<dbReference type="GeneID" id="35436530"/>
<dbReference type="Gene3D" id="2.130.10.10">
    <property type="entry name" value="YVTN repeat-like/Quinoprotein amine dehydrogenase"/>
    <property type="match status" value="2"/>
</dbReference>
<gene>
    <name evidence="1" type="ORF">RHIMIDRAFT_130691</name>
</gene>
<dbReference type="InterPro" id="IPR052778">
    <property type="entry name" value="Centrosome-WD_assoc"/>
</dbReference>
<dbReference type="STRING" id="1340429.A0A2G4SWR7"/>
<dbReference type="SUPFAM" id="SSF69322">
    <property type="entry name" value="Tricorn protease domain 2"/>
    <property type="match status" value="1"/>
</dbReference>
<dbReference type="GO" id="GO:0005815">
    <property type="term" value="C:microtubule organizing center"/>
    <property type="evidence" value="ECO:0007669"/>
    <property type="project" value="TreeGrafter"/>
</dbReference>
<organism evidence="1 2">
    <name type="scientific">Rhizopus microsporus ATCC 52813</name>
    <dbReference type="NCBI Taxonomy" id="1340429"/>
    <lineage>
        <taxon>Eukaryota</taxon>
        <taxon>Fungi</taxon>
        <taxon>Fungi incertae sedis</taxon>
        <taxon>Mucoromycota</taxon>
        <taxon>Mucoromycotina</taxon>
        <taxon>Mucoromycetes</taxon>
        <taxon>Mucorales</taxon>
        <taxon>Mucorineae</taxon>
        <taxon>Rhizopodaceae</taxon>
        <taxon>Rhizopus</taxon>
    </lineage>
</organism>
<keyword evidence="2" id="KW-1185">Reference proteome</keyword>
<sequence>MKITFSNLCSHAFHQVKISPDGQYVANAVANRLVIRRSGEELPAIHVFECSRPINYIQWSPNSECILAVNYEFSRIEVHSIMDPKWTAHIRDPSFPIALAQWTADSKSILCTAEMGSRLAIWSLSKKEQRYINGVKFRDKCIETSPDGKYTAVIHKRSGKDALGIYHSASFISLQQFEVNTTDLDNMKWSPDSSCIAIWDNYLYHTLSVYRPDGYLCTTYNGYEHGLGIKTANWSQDGKLLAIGNYDQTIHLLSTMSWDLITILEHPSTLNNSTTHIQLFEETTFAKPQIPTLETVIAYQSIVKRPFNLPSLRLDYNQPNPKVGIGVCQFSKDGNYLASRNDNIPNALWIWDVNRLICRYIVLFRNTIKQVLWNPREDGILAIVCGDENIHFMKLTTEGGIEFIPSTVPTSDFFIRKARWHSNGKNLLLLDQQLYCLAEMT</sequence>
<name>A0A2G4SWR7_RHIZD</name>
<dbReference type="InterPro" id="IPR015943">
    <property type="entry name" value="WD40/YVTN_repeat-like_dom_sf"/>
</dbReference>
<dbReference type="PANTHER" id="PTHR16220:SF0">
    <property type="entry name" value="WD REPEAT-CONTAINING PROTEIN WRAP73"/>
    <property type="match status" value="1"/>
</dbReference>
<accession>A0A2G4SWR7</accession>
<evidence type="ECO:0000313" key="1">
    <source>
        <dbReference type="EMBL" id="PHZ13238.1"/>
    </source>
</evidence>
<dbReference type="GO" id="GO:1990810">
    <property type="term" value="P:microtubule anchoring at mitotic spindle pole body"/>
    <property type="evidence" value="ECO:0007669"/>
    <property type="project" value="TreeGrafter"/>
</dbReference>